<proteinExistence type="predicted"/>
<dbReference type="EMBL" id="DXDU01000007">
    <property type="protein sequence ID" value="HIY25600.1"/>
    <property type="molecule type" value="Genomic_DNA"/>
</dbReference>
<evidence type="ECO:0000313" key="4">
    <source>
        <dbReference type="EMBL" id="HIY25600.1"/>
    </source>
</evidence>
<evidence type="ECO:0000259" key="3">
    <source>
        <dbReference type="Pfam" id="PF01276"/>
    </source>
</evidence>
<reference evidence="4" key="2">
    <citation type="submission" date="2021-04" db="EMBL/GenBank/DDBJ databases">
        <authorList>
            <person name="Gilroy R."/>
        </authorList>
    </citation>
    <scope>NUCLEOTIDE SEQUENCE</scope>
    <source>
        <strain evidence="4">1282</strain>
    </source>
</reference>
<dbReference type="Gene3D" id="3.90.100.10">
    <property type="entry name" value="Orn/Lys/Arg decarboxylase, C-terminal domain"/>
    <property type="match status" value="1"/>
</dbReference>
<gene>
    <name evidence="4" type="ORF">H9838_00310</name>
</gene>
<evidence type="ECO:0000313" key="5">
    <source>
        <dbReference type="Proteomes" id="UP000823915"/>
    </source>
</evidence>
<sequence length="441" mass="47081">MNTPVADFVRHYGEGDTARLHMPGHKGRPFLGCEPWDLTEIPGADALYQAQGILRESEANAAALFGSQRTCYSTEGSSQCLRAMLYLAVCGTGSRRVVAARNVHSAFVSAAALLDLEVTWLWPEESRSLCGCPVSPAQLEETLSLLPEPPAAVYLTSPDYLGAMAQLPALGEVCRRRGVLLLVDNAHGAYLRFLTPSLHPLDLGADLCCDSAHKTLPVLTGGAYLHIAKSAPPKVAALAKDALALFGSTSPSYLTLASLDLCNRYLAEGYPQRLAETVEQLASFREKLRAAGWQPEPSDPLRVTIAAPQGLTGKDLAQRLRQGRVECEYADGDFLVLMATPENTQQDLDRAAAALGQAPGPAKRPAPLPLAQGEQVCSIRQAAFSPRETVPASRSLGRVCGLPTVGCPPAVPIAVSGERITPEALALFQRYGIEQVDVLLP</sequence>
<dbReference type="InterPro" id="IPR015424">
    <property type="entry name" value="PyrdxlP-dep_Trfase"/>
</dbReference>
<protein>
    <submittedName>
        <fullName evidence="4">Aminotransferase class I/II-fold pyridoxal phosphate-dependent enzyme</fullName>
    </submittedName>
</protein>
<accession>A0A9D2C0C6</accession>
<feature type="domain" description="Orn/Lys/Arg decarboxylases family 1 pyridoxal-P attachment site" evidence="3">
    <location>
        <begin position="37"/>
        <end position="303"/>
    </location>
</feature>
<keyword evidence="4" id="KW-0032">Aminotransferase</keyword>
<keyword evidence="2" id="KW-0663">Pyridoxal phosphate</keyword>
<dbReference type="Gene3D" id="3.40.640.10">
    <property type="entry name" value="Type I PLP-dependent aspartate aminotransferase-like (Major domain)"/>
    <property type="match status" value="1"/>
</dbReference>
<dbReference type="InterPro" id="IPR052357">
    <property type="entry name" value="Orn_Lys_Arg_decarboxylase-I"/>
</dbReference>
<dbReference type="PANTHER" id="PTHR43277:SF4">
    <property type="entry name" value="ARGININE DECARBOXYLASE"/>
    <property type="match status" value="1"/>
</dbReference>
<evidence type="ECO:0000256" key="2">
    <source>
        <dbReference type="ARBA" id="ARBA00022898"/>
    </source>
</evidence>
<dbReference type="Pfam" id="PF01276">
    <property type="entry name" value="OKR_DC_1"/>
    <property type="match status" value="1"/>
</dbReference>
<comment type="caution">
    <text evidence="4">The sequence shown here is derived from an EMBL/GenBank/DDBJ whole genome shotgun (WGS) entry which is preliminary data.</text>
</comment>
<dbReference type="PANTHER" id="PTHR43277">
    <property type="entry name" value="ARGININE DECARBOXYLASE"/>
    <property type="match status" value="1"/>
</dbReference>
<comment type="cofactor">
    <cofactor evidence="1">
        <name>pyridoxal 5'-phosphate</name>
        <dbReference type="ChEBI" id="CHEBI:597326"/>
    </cofactor>
</comment>
<dbReference type="SUPFAM" id="SSF55904">
    <property type="entry name" value="Ornithine decarboxylase C-terminal domain"/>
    <property type="match status" value="1"/>
</dbReference>
<name>A0A9D2C0C6_9FIRM</name>
<evidence type="ECO:0000256" key="1">
    <source>
        <dbReference type="ARBA" id="ARBA00001933"/>
    </source>
</evidence>
<dbReference type="InterPro" id="IPR015421">
    <property type="entry name" value="PyrdxlP-dep_Trfase_major"/>
</dbReference>
<dbReference type="InterPro" id="IPR036633">
    <property type="entry name" value="Prn/Lys/Arg_de-COase_C_sf"/>
</dbReference>
<dbReference type="GO" id="GO:0008483">
    <property type="term" value="F:transaminase activity"/>
    <property type="evidence" value="ECO:0007669"/>
    <property type="project" value="UniProtKB-KW"/>
</dbReference>
<reference evidence="4" key="1">
    <citation type="journal article" date="2021" name="PeerJ">
        <title>Extensive microbial diversity within the chicken gut microbiome revealed by metagenomics and culture.</title>
        <authorList>
            <person name="Gilroy R."/>
            <person name="Ravi A."/>
            <person name="Getino M."/>
            <person name="Pursley I."/>
            <person name="Horton D.L."/>
            <person name="Alikhan N.F."/>
            <person name="Baker D."/>
            <person name="Gharbi K."/>
            <person name="Hall N."/>
            <person name="Watson M."/>
            <person name="Adriaenssens E.M."/>
            <person name="Foster-Nyarko E."/>
            <person name="Jarju S."/>
            <person name="Secka A."/>
            <person name="Antonio M."/>
            <person name="Oren A."/>
            <person name="Chaudhuri R.R."/>
            <person name="La Ragione R."/>
            <person name="Hildebrand F."/>
            <person name="Pallen M.J."/>
        </authorList>
    </citation>
    <scope>NUCLEOTIDE SEQUENCE</scope>
    <source>
        <strain evidence="4">1282</strain>
    </source>
</reference>
<keyword evidence="4" id="KW-0808">Transferase</keyword>
<dbReference type="SUPFAM" id="SSF53383">
    <property type="entry name" value="PLP-dependent transferases"/>
    <property type="match status" value="1"/>
</dbReference>
<organism evidence="4 5">
    <name type="scientific">Candidatus Acutalibacter pullistercoris</name>
    <dbReference type="NCBI Taxonomy" id="2838418"/>
    <lineage>
        <taxon>Bacteria</taxon>
        <taxon>Bacillati</taxon>
        <taxon>Bacillota</taxon>
        <taxon>Clostridia</taxon>
        <taxon>Eubacteriales</taxon>
        <taxon>Acutalibacteraceae</taxon>
        <taxon>Acutalibacter</taxon>
    </lineage>
</organism>
<dbReference type="Proteomes" id="UP000823915">
    <property type="component" value="Unassembled WGS sequence"/>
</dbReference>
<dbReference type="InterPro" id="IPR000310">
    <property type="entry name" value="Orn/Lys/Arg_deCO2ase_major_dom"/>
</dbReference>
<dbReference type="AlphaFoldDB" id="A0A9D2C0C6"/>